<comment type="caution">
    <text evidence="7">The sequence shown here is derived from an EMBL/GenBank/DDBJ whole genome shotgun (WGS) entry which is preliminary data.</text>
</comment>
<dbReference type="GO" id="GO:0009247">
    <property type="term" value="P:glycolipid biosynthetic process"/>
    <property type="evidence" value="ECO:0007669"/>
    <property type="project" value="UniProtKB-ARBA"/>
</dbReference>
<dbReference type="eggNOG" id="COG1560">
    <property type="taxonomic scope" value="Bacteria"/>
</dbReference>
<evidence type="ECO:0000256" key="3">
    <source>
        <dbReference type="ARBA" id="ARBA00022519"/>
    </source>
</evidence>
<dbReference type="PANTHER" id="PTHR30606:SF10">
    <property type="entry name" value="PHOSPHATIDYLINOSITOL MANNOSIDE ACYLTRANSFERASE"/>
    <property type="match status" value="1"/>
</dbReference>
<dbReference type="Proteomes" id="UP000028123">
    <property type="component" value="Unassembled WGS sequence"/>
</dbReference>
<keyword evidence="8" id="KW-1185">Reference proteome</keyword>
<dbReference type="AlphaFoldDB" id="A0A081P0Y6"/>
<proteinExistence type="predicted"/>
<organism evidence="7 8">
    <name type="scientific">Paenibacillus tyrfis</name>
    <dbReference type="NCBI Taxonomy" id="1501230"/>
    <lineage>
        <taxon>Bacteria</taxon>
        <taxon>Bacillati</taxon>
        <taxon>Bacillota</taxon>
        <taxon>Bacilli</taxon>
        <taxon>Bacillales</taxon>
        <taxon>Paenibacillaceae</taxon>
        <taxon>Paenibacillus</taxon>
    </lineage>
</organism>
<evidence type="ECO:0000313" key="8">
    <source>
        <dbReference type="Proteomes" id="UP000028123"/>
    </source>
</evidence>
<keyword evidence="5" id="KW-0472">Membrane</keyword>
<dbReference type="OrthoDB" id="2578313at2"/>
<keyword evidence="6 7" id="KW-0012">Acyltransferase</keyword>
<sequence>MYEWIAKVTADRQACERWARRCGLLPRSVMAALCRMAALLLYSCAGSGLRRKVQGNMKELLPERSAQQIRKAGFRYTENVIFALYEILLESHRLPGSEKWRFRTEGEAYLEEALRLGRGAIVYTPHTGNFFYYYWYLCQKYSCLTVATGGSPELRPLYLKFLDMGCPGLDYDSTPPLELLRKLRKHLQAGGVVFLLGDFWRPTFPPARFFGRMTRTPEGASTLSIEQGVPIIPFSGWRERGWVHRMRFEAPLYLSSSFTKATRTEATNVLNRFMERVIRERPEQWFYWFNAEERWETEQDGGAGVHTERERRKTHTA</sequence>
<gene>
    <name evidence="7" type="ORF">ET33_08720</name>
</gene>
<dbReference type="GO" id="GO:0016746">
    <property type="term" value="F:acyltransferase activity"/>
    <property type="evidence" value="ECO:0007669"/>
    <property type="project" value="UniProtKB-KW"/>
</dbReference>
<dbReference type="CDD" id="cd07984">
    <property type="entry name" value="LPLAT_LABLAT-like"/>
    <property type="match status" value="1"/>
</dbReference>
<evidence type="ECO:0000256" key="6">
    <source>
        <dbReference type="ARBA" id="ARBA00023315"/>
    </source>
</evidence>
<keyword evidence="2" id="KW-1003">Cell membrane</keyword>
<evidence type="ECO:0000256" key="2">
    <source>
        <dbReference type="ARBA" id="ARBA00022475"/>
    </source>
</evidence>
<evidence type="ECO:0000256" key="4">
    <source>
        <dbReference type="ARBA" id="ARBA00022679"/>
    </source>
</evidence>
<dbReference type="RefSeq" id="WP_036685480.1">
    <property type="nucleotide sequence ID" value="NZ_JNVM01000016.1"/>
</dbReference>
<dbReference type="GO" id="GO:0005886">
    <property type="term" value="C:plasma membrane"/>
    <property type="evidence" value="ECO:0007669"/>
    <property type="project" value="UniProtKB-SubCell"/>
</dbReference>
<evidence type="ECO:0000256" key="1">
    <source>
        <dbReference type="ARBA" id="ARBA00004533"/>
    </source>
</evidence>
<name>A0A081P0Y6_9BACL</name>
<protein>
    <submittedName>
        <fullName evidence="7">Lipid A biosynthesis acyltransferase</fullName>
    </submittedName>
</protein>
<comment type="subcellular location">
    <subcellularLocation>
        <location evidence="1">Cell inner membrane</location>
    </subcellularLocation>
</comment>
<evidence type="ECO:0000313" key="7">
    <source>
        <dbReference type="EMBL" id="KEQ24359.1"/>
    </source>
</evidence>
<dbReference type="InterPro" id="IPR004960">
    <property type="entry name" value="LipA_acyltrans"/>
</dbReference>
<reference evidence="7 8" key="1">
    <citation type="submission" date="2014-06" db="EMBL/GenBank/DDBJ databases">
        <title>Draft genome sequence of Paenibacillus sp. MSt1.</title>
        <authorList>
            <person name="Aw Y.K."/>
            <person name="Ong K.S."/>
            <person name="Gan H.M."/>
            <person name="Lee S.M."/>
        </authorList>
    </citation>
    <scope>NUCLEOTIDE SEQUENCE [LARGE SCALE GENOMIC DNA]</scope>
    <source>
        <strain evidence="7 8">MSt1</strain>
    </source>
</reference>
<keyword evidence="4 7" id="KW-0808">Transferase</keyword>
<keyword evidence="3" id="KW-0997">Cell inner membrane</keyword>
<dbReference type="PANTHER" id="PTHR30606">
    <property type="entry name" value="LIPID A BIOSYNTHESIS LAUROYL ACYLTRANSFERASE"/>
    <property type="match status" value="1"/>
</dbReference>
<evidence type="ECO:0000256" key="5">
    <source>
        <dbReference type="ARBA" id="ARBA00023136"/>
    </source>
</evidence>
<accession>A0A081P0Y6</accession>
<dbReference type="Pfam" id="PF03279">
    <property type="entry name" value="Lip_A_acyltrans"/>
    <property type="match status" value="1"/>
</dbReference>
<dbReference type="EMBL" id="JNVM01000016">
    <property type="protein sequence ID" value="KEQ24359.1"/>
    <property type="molecule type" value="Genomic_DNA"/>
</dbReference>